<accession>A0A6J5S3Q6</accession>
<proteinExistence type="predicted"/>
<protein>
    <submittedName>
        <fullName evidence="1">Uncharacterized protein</fullName>
    </submittedName>
</protein>
<evidence type="ECO:0000313" key="1">
    <source>
        <dbReference type="EMBL" id="CAB4202699.1"/>
    </source>
</evidence>
<sequence>MALVVTVAKGVKVDYTEFALHLALYQMVMRKSVTDVVKQQARLFAKDMCDFTPPFSGSQPAISKGGEGGFGNKARNKGRAAVSRDVRKIFAPIAQAPAAGVAAAGNVGVLNAWANAKLKLPTPHQPEYIFKMIADRGVIGEGEFDYFKRVEARQGTPRTRFLMGTTQGAIRSIHEQRRGKPSYKVYETGKTEKVYVDDWRPVERYIKQVQQRVGKLKSGWYYAGQQLGKMPTSAWIANQGAGTMVYSPRLTGPDPVIKLGSTVGRNYSQGYHFMRMAMNHRAFAMRVAMLKHLQAPRNHGKLIDVIRRLQGGFDLSLTNTP</sequence>
<organism evidence="1">
    <name type="scientific">uncultured Caudovirales phage</name>
    <dbReference type="NCBI Taxonomy" id="2100421"/>
    <lineage>
        <taxon>Viruses</taxon>
        <taxon>Duplodnaviria</taxon>
        <taxon>Heunggongvirae</taxon>
        <taxon>Uroviricota</taxon>
        <taxon>Caudoviricetes</taxon>
        <taxon>Peduoviridae</taxon>
        <taxon>Maltschvirus</taxon>
        <taxon>Maltschvirus maltsch</taxon>
    </lineage>
</organism>
<reference evidence="1" key="1">
    <citation type="submission" date="2020-05" db="EMBL/GenBank/DDBJ databases">
        <authorList>
            <person name="Chiriac C."/>
            <person name="Salcher M."/>
            <person name="Ghai R."/>
            <person name="Kavagutti S V."/>
        </authorList>
    </citation>
    <scope>NUCLEOTIDE SEQUENCE</scope>
</reference>
<gene>
    <name evidence="1" type="ORF">UFOVP1370_31</name>
</gene>
<name>A0A6J5S3Q6_9CAUD</name>
<dbReference type="EMBL" id="LR797325">
    <property type="protein sequence ID" value="CAB4202699.1"/>
    <property type="molecule type" value="Genomic_DNA"/>
</dbReference>